<evidence type="ECO:0000313" key="2">
    <source>
        <dbReference type="EMBL" id="MDT0387912.1"/>
    </source>
</evidence>
<dbReference type="RefSeq" id="WP_311680902.1">
    <property type="nucleotide sequence ID" value="NZ_JAVREU010000003.1"/>
</dbReference>
<sequence length="44" mass="4504">MTTDPPPPVVYIGHDETCPTRTGAADPVPSLLRAIDRAADGSAA</sequence>
<proteinExistence type="predicted"/>
<feature type="region of interest" description="Disordered" evidence="1">
    <location>
        <begin position="1"/>
        <end position="25"/>
    </location>
</feature>
<gene>
    <name evidence="2" type="ORF">RM641_10790</name>
</gene>
<reference evidence="3" key="1">
    <citation type="submission" date="2023-07" db="EMBL/GenBank/DDBJ databases">
        <title>30 novel species of actinomycetes from the DSMZ collection.</title>
        <authorList>
            <person name="Nouioui I."/>
        </authorList>
    </citation>
    <scope>NUCLEOTIDE SEQUENCE [LARGE SCALE GENOMIC DNA]</scope>
    <source>
        <strain evidence="3">DSM 41921</strain>
    </source>
</reference>
<dbReference type="EMBL" id="JAVREU010000003">
    <property type="protein sequence ID" value="MDT0387912.1"/>
    <property type="molecule type" value="Genomic_DNA"/>
</dbReference>
<keyword evidence="3" id="KW-1185">Reference proteome</keyword>
<protein>
    <submittedName>
        <fullName evidence="2">Uncharacterized protein</fullName>
    </submittedName>
</protein>
<comment type="caution">
    <text evidence="2">The sequence shown here is derived from an EMBL/GenBank/DDBJ whole genome shotgun (WGS) entry which is preliminary data.</text>
</comment>
<dbReference type="Proteomes" id="UP001183586">
    <property type="component" value="Unassembled WGS sequence"/>
</dbReference>
<evidence type="ECO:0000313" key="3">
    <source>
        <dbReference type="Proteomes" id="UP001183586"/>
    </source>
</evidence>
<name>A0ABU2P6X9_9ACTN</name>
<accession>A0ABU2P6X9</accession>
<evidence type="ECO:0000256" key="1">
    <source>
        <dbReference type="SAM" id="MobiDB-lite"/>
    </source>
</evidence>
<organism evidence="2 3">
    <name type="scientific">Streptomyces dubilierae</name>
    <dbReference type="NCBI Taxonomy" id="3075533"/>
    <lineage>
        <taxon>Bacteria</taxon>
        <taxon>Bacillati</taxon>
        <taxon>Actinomycetota</taxon>
        <taxon>Actinomycetes</taxon>
        <taxon>Kitasatosporales</taxon>
        <taxon>Streptomycetaceae</taxon>
        <taxon>Streptomyces</taxon>
    </lineage>
</organism>